<name>M2R7E3_CERS8</name>
<dbReference type="Gene3D" id="2.60.120.260">
    <property type="entry name" value="Galactose-binding domain-like"/>
    <property type="match status" value="2"/>
</dbReference>
<feature type="compositionally biased region" description="Basic and acidic residues" evidence="1">
    <location>
        <begin position="345"/>
        <end position="358"/>
    </location>
</feature>
<accession>M2R7E3</accession>
<evidence type="ECO:0000256" key="2">
    <source>
        <dbReference type="SAM" id="Phobius"/>
    </source>
</evidence>
<keyword evidence="4" id="KW-1185">Reference proteome</keyword>
<keyword evidence="2" id="KW-0472">Membrane</keyword>
<dbReference type="AlphaFoldDB" id="M2R7E3"/>
<keyword evidence="2" id="KW-0812">Transmembrane</keyword>
<dbReference type="HOGENOM" id="CLU_064974_0_0_1"/>
<proteinExistence type="predicted"/>
<evidence type="ECO:0000313" key="4">
    <source>
        <dbReference type="Proteomes" id="UP000016930"/>
    </source>
</evidence>
<keyword evidence="2" id="KW-1133">Transmembrane helix</keyword>
<dbReference type="OrthoDB" id="2576334at2759"/>
<evidence type="ECO:0000256" key="1">
    <source>
        <dbReference type="SAM" id="MobiDB-lite"/>
    </source>
</evidence>
<organism evidence="3 4">
    <name type="scientific">Ceriporiopsis subvermispora (strain B)</name>
    <name type="common">White-rot fungus</name>
    <name type="synonym">Gelatoporia subvermispora</name>
    <dbReference type="NCBI Taxonomy" id="914234"/>
    <lineage>
        <taxon>Eukaryota</taxon>
        <taxon>Fungi</taxon>
        <taxon>Dikarya</taxon>
        <taxon>Basidiomycota</taxon>
        <taxon>Agaricomycotina</taxon>
        <taxon>Agaricomycetes</taxon>
        <taxon>Polyporales</taxon>
        <taxon>Gelatoporiaceae</taxon>
        <taxon>Gelatoporia</taxon>
    </lineage>
</organism>
<dbReference type="EMBL" id="KB445802">
    <property type="protein sequence ID" value="EMD34606.1"/>
    <property type="molecule type" value="Genomic_DNA"/>
</dbReference>
<feature type="transmembrane region" description="Helical" evidence="2">
    <location>
        <begin position="294"/>
        <end position="314"/>
    </location>
</feature>
<dbReference type="STRING" id="914234.M2R7E3"/>
<sequence length="367" mass="39187">MASNIANHTFLNTDVAFTYEPSVSLSSGTSLFGWQVNKLDSYTYFTSHSGSSVQLSFEGIAVYLYGSAACSFTVNINSVDLAISDSPTVTPDSTLLFKQEGLLQTNYDVNLTVGNTAGLDAQFRFDYAIVTMYTGEEPLVGKYTGESSMLHYDGSWQILPNGTAYTSSIGASVFLNFAGDSMTIVGPVYPGPGSYNVTLDNATSVVKSSSPIYQPSSQFFYTGLLDPSQEHSLTITNGANTPFGIEYIAIWEWSAVYPTAATSGPPSSLTSSAAVGASPAAALQKSSHSSVAKIVAPIVSIIGGLLLIAALWALRRRRRGRAALAPSGPFRMRLARTFEKRDRDSVMMDDLHTDKESTLDGQPASKA</sequence>
<reference evidence="3 4" key="1">
    <citation type="journal article" date="2012" name="Proc. Natl. Acad. Sci. U.S.A.">
        <title>Comparative genomics of Ceriporiopsis subvermispora and Phanerochaete chrysosporium provide insight into selective ligninolysis.</title>
        <authorList>
            <person name="Fernandez-Fueyo E."/>
            <person name="Ruiz-Duenas F.J."/>
            <person name="Ferreira P."/>
            <person name="Floudas D."/>
            <person name="Hibbett D.S."/>
            <person name="Canessa P."/>
            <person name="Larrondo L.F."/>
            <person name="James T.Y."/>
            <person name="Seelenfreund D."/>
            <person name="Lobos S."/>
            <person name="Polanco R."/>
            <person name="Tello M."/>
            <person name="Honda Y."/>
            <person name="Watanabe T."/>
            <person name="Watanabe T."/>
            <person name="Ryu J.S."/>
            <person name="Kubicek C.P."/>
            <person name="Schmoll M."/>
            <person name="Gaskell J."/>
            <person name="Hammel K.E."/>
            <person name="St John F.J."/>
            <person name="Vanden Wymelenberg A."/>
            <person name="Sabat G."/>
            <person name="Splinter BonDurant S."/>
            <person name="Syed K."/>
            <person name="Yadav J.S."/>
            <person name="Doddapaneni H."/>
            <person name="Subramanian V."/>
            <person name="Lavin J.L."/>
            <person name="Oguiza J.A."/>
            <person name="Perez G."/>
            <person name="Pisabarro A.G."/>
            <person name="Ramirez L."/>
            <person name="Santoyo F."/>
            <person name="Master E."/>
            <person name="Coutinho P.M."/>
            <person name="Henrissat B."/>
            <person name="Lombard V."/>
            <person name="Magnuson J.K."/>
            <person name="Kuees U."/>
            <person name="Hori C."/>
            <person name="Igarashi K."/>
            <person name="Samejima M."/>
            <person name="Held B.W."/>
            <person name="Barry K.W."/>
            <person name="LaButti K.M."/>
            <person name="Lapidus A."/>
            <person name="Lindquist E.A."/>
            <person name="Lucas S.M."/>
            <person name="Riley R."/>
            <person name="Salamov A.A."/>
            <person name="Hoffmeister D."/>
            <person name="Schwenk D."/>
            <person name="Hadar Y."/>
            <person name="Yarden O."/>
            <person name="de Vries R.P."/>
            <person name="Wiebenga A."/>
            <person name="Stenlid J."/>
            <person name="Eastwood D."/>
            <person name="Grigoriev I.V."/>
            <person name="Berka R.M."/>
            <person name="Blanchette R.A."/>
            <person name="Kersten P."/>
            <person name="Martinez A.T."/>
            <person name="Vicuna R."/>
            <person name="Cullen D."/>
        </authorList>
    </citation>
    <scope>NUCLEOTIDE SEQUENCE [LARGE SCALE GENOMIC DNA]</scope>
    <source>
        <strain evidence="3 4">B</strain>
    </source>
</reference>
<feature type="region of interest" description="Disordered" evidence="1">
    <location>
        <begin position="345"/>
        <end position="367"/>
    </location>
</feature>
<evidence type="ECO:0008006" key="5">
    <source>
        <dbReference type="Google" id="ProtNLM"/>
    </source>
</evidence>
<dbReference type="Proteomes" id="UP000016930">
    <property type="component" value="Unassembled WGS sequence"/>
</dbReference>
<protein>
    <recommendedName>
        <fullName evidence="5">Transmembrane protein</fullName>
    </recommendedName>
</protein>
<gene>
    <name evidence="3" type="ORF">CERSUDRAFT_97196</name>
</gene>
<evidence type="ECO:0000313" key="3">
    <source>
        <dbReference type="EMBL" id="EMD34606.1"/>
    </source>
</evidence>